<reference evidence="1 2" key="1">
    <citation type="journal article" date="2015" name="G3 (Bethesda)">
        <title>Insights into Ongoing Evolution of the Hexachlorocyclohexane Catabolic Pathway from Comparative Genomics of Ten Sphingomonadaceae Strains.</title>
        <authorList>
            <person name="Pearce S.L."/>
            <person name="Oakeshott J.G."/>
            <person name="Pandey G."/>
        </authorList>
    </citation>
    <scope>NUCLEOTIDE SEQUENCE [LARGE SCALE GENOMIC DNA]</scope>
    <source>
        <strain evidence="1 2">LL01</strain>
    </source>
</reference>
<dbReference type="RefSeq" id="WP_066609275.1">
    <property type="nucleotide sequence ID" value="NZ_KQ130440.1"/>
</dbReference>
<protein>
    <recommendedName>
        <fullName evidence="3">Restriction endonuclease type IV Mrr domain-containing protein</fullName>
    </recommendedName>
</protein>
<name>A0A0J7XIJ7_9SPHN</name>
<gene>
    <name evidence="1" type="ORF">V473_23300</name>
</gene>
<dbReference type="EMBL" id="JACT01000009">
    <property type="protein sequence ID" value="KMS51562.1"/>
    <property type="molecule type" value="Genomic_DNA"/>
</dbReference>
<dbReference type="AlphaFoldDB" id="A0A0J7XIJ7"/>
<evidence type="ECO:0008006" key="3">
    <source>
        <dbReference type="Google" id="ProtNLM"/>
    </source>
</evidence>
<dbReference type="Proteomes" id="UP000052232">
    <property type="component" value="Unassembled WGS sequence"/>
</dbReference>
<dbReference type="PATRIC" id="fig|1420583.3.peg.4470"/>
<keyword evidence="2" id="KW-1185">Reference proteome</keyword>
<evidence type="ECO:0000313" key="1">
    <source>
        <dbReference type="EMBL" id="KMS51562.1"/>
    </source>
</evidence>
<proteinExistence type="predicted"/>
<organism evidence="1 2">
    <name type="scientific">Sphingobium cupriresistens LL01</name>
    <dbReference type="NCBI Taxonomy" id="1420583"/>
    <lineage>
        <taxon>Bacteria</taxon>
        <taxon>Pseudomonadati</taxon>
        <taxon>Pseudomonadota</taxon>
        <taxon>Alphaproteobacteria</taxon>
        <taxon>Sphingomonadales</taxon>
        <taxon>Sphingomonadaceae</taxon>
        <taxon>Sphingobium</taxon>
    </lineage>
</organism>
<comment type="caution">
    <text evidence="1">The sequence shown here is derived from an EMBL/GenBank/DDBJ whole genome shotgun (WGS) entry which is preliminary data.</text>
</comment>
<accession>A0A0J7XIJ7</accession>
<evidence type="ECO:0000313" key="2">
    <source>
        <dbReference type="Proteomes" id="UP000052232"/>
    </source>
</evidence>
<sequence>MDEFEARRILQTASDDEPVTIPATILRKLDLQDIPEGAGLQVGIVSDQVHKLDWNGTIYHRAGKLIGEADHTWTRKYWYSPIGLEQYLDLVRRAVEARQKTCDDVEVTAQDDDGAYIAFRFEISTTETNLGAAYTAVRKISDQVEEAAQEAANEVGKRIAEIAARLSGWGTDSLDSLVDAVENATSAQAKGRSLEELCSRLFETVPGMAVTQRILTETEEIDISIINGSDDPRLRREGPVILAECKNWSGKCGKNEFVIFRSKLENRSQRSTLGFLISWNGFAGTVTKEMLRGSREEPLIVPISGSELRQAVRIGDFSKVLLSAWDAAVAL</sequence>